<proteinExistence type="predicted"/>
<name>A0A4Q8BDP3_9ACTN</name>
<dbReference type="Proteomes" id="UP000294114">
    <property type="component" value="Unassembled WGS sequence"/>
</dbReference>
<evidence type="ECO:0000259" key="1">
    <source>
        <dbReference type="Pfam" id="PF12770"/>
    </source>
</evidence>
<dbReference type="RefSeq" id="WP_130336409.1">
    <property type="nucleotide sequence ID" value="NZ_SHLD01000001.1"/>
</dbReference>
<comment type="caution">
    <text evidence="2">The sequence shown here is derived from an EMBL/GenBank/DDBJ whole genome shotgun (WGS) entry which is preliminary data.</text>
</comment>
<keyword evidence="3" id="KW-1185">Reference proteome</keyword>
<organism evidence="2 3">
    <name type="scientific">Micromonospora kangleipakensis</name>
    <dbReference type="NCBI Taxonomy" id="1077942"/>
    <lineage>
        <taxon>Bacteria</taxon>
        <taxon>Bacillati</taxon>
        <taxon>Actinomycetota</taxon>
        <taxon>Actinomycetes</taxon>
        <taxon>Micromonosporales</taxon>
        <taxon>Micromonosporaceae</taxon>
        <taxon>Micromonospora</taxon>
    </lineage>
</organism>
<reference evidence="2 3" key="1">
    <citation type="submission" date="2019-02" db="EMBL/GenBank/DDBJ databases">
        <title>Sequencing the genomes of 1000 actinobacteria strains.</title>
        <authorList>
            <person name="Klenk H.-P."/>
        </authorList>
    </citation>
    <scope>NUCLEOTIDE SEQUENCE [LARGE SCALE GENOMIC DNA]</scope>
    <source>
        <strain evidence="2 3">DSM 45612</strain>
    </source>
</reference>
<feature type="domain" description="CHAT" evidence="1">
    <location>
        <begin position="589"/>
        <end position="849"/>
    </location>
</feature>
<dbReference type="OrthoDB" id="3925948at2"/>
<dbReference type="Pfam" id="PF12770">
    <property type="entry name" value="CHAT"/>
    <property type="match status" value="1"/>
</dbReference>
<dbReference type="AlphaFoldDB" id="A0A4Q8BDP3"/>
<evidence type="ECO:0000313" key="2">
    <source>
        <dbReference type="EMBL" id="RZU76017.1"/>
    </source>
</evidence>
<evidence type="ECO:0000313" key="3">
    <source>
        <dbReference type="Proteomes" id="UP000294114"/>
    </source>
</evidence>
<gene>
    <name evidence="2" type="ORF">EV384_4613</name>
</gene>
<sequence length="884" mass="97283">MYSDRIMDFADGFDIEELIRRYDADFDVPLRHEYALGVLRMAGAFERADRADVGAVARRIGAHWCDIIHCDMVYDHWTALRRIEASRSDVEWLLGQPQGEFVAYVTARWYDGAGKIHYRLGSFARALRDFEAAHRVAAAAGLWWCLPDIRSNVLRTPYEQSRQAGDQRPAETIAALRAEIDDATAVAEGHGIDPDSAGAVEDYRGREFLRGLSSLLHNLALAEKDSGPGQHVASLRDSMRSIAISRALGDEFRIVQSVNHQALLSDDNTARIQFTELLNERYGRGALIARQQLARLEAKEGNAEGVEQLASLLEEVIGDLHAGGSIGTDVELADHTMRHYVTAVNALDDAIRHRHEARVADLRRRVAESVRRAVALPAYKRAYAKAVRPSFLERIAQELEEMAAASGPEPAERAFGLVEESSARELLDMMATAELPRLTLPTAPRAAAAEALAIPNAAERPAGSRRGTGVRRAAVTAAHDERQATRIAELARRETEFENQFLTQPLEAATHDPEIAHRLRMFTVNNDHTCVVRYFAYGPASPDRIGAFVFQHGEMRVTTGIPCADVAALVRKLMTPNERGEIVAPSVNLCREIWELLIKPVWREVDRPEKLEHLVLIPTDDIFAIPLHVAWEPGAEAPVAARVPLSQSVSATAFVNRGRSLLKRQPVSETDDLAAIVAADDSARGGERGVSGRELLHTDWSEEDHMILAGNYPRALEHVERKFRADGTGLKAIADAKPEFFIYAGHGKYDETYGQYGPYLVLPDGDFLTQYDVALRLRLPRNKLAVLGACLAGQGTQTDGGDIGGFLRALMATGAGAIGAPLWSVLDDEIVDTVRALLQASRAAARAGSAFDVVVNLHAHYRKVVAEKPEPHVLIESLPLTVYL</sequence>
<dbReference type="InterPro" id="IPR024983">
    <property type="entry name" value="CHAT_dom"/>
</dbReference>
<accession>A0A4Q8BDP3</accession>
<dbReference type="EMBL" id="SHLD01000001">
    <property type="protein sequence ID" value="RZU76017.1"/>
    <property type="molecule type" value="Genomic_DNA"/>
</dbReference>
<protein>
    <submittedName>
        <fullName evidence="2">CHAT domain-containing protein</fullName>
    </submittedName>
</protein>